<keyword evidence="2" id="KW-0805">Transcription regulation</keyword>
<keyword evidence="4" id="KW-0804">Transcription</keyword>
<evidence type="ECO:0000256" key="2">
    <source>
        <dbReference type="ARBA" id="ARBA00023015"/>
    </source>
</evidence>
<evidence type="ECO:0000256" key="1">
    <source>
        <dbReference type="ARBA" id="ARBA00010641"/>
    </source>
</evidence>
<dbReference type="InterPro" id="IPR036388">
    <property type="entry name" value="WH-like_DNA-bd_sf"/>
</dbReference>
<keyword evidence="8" id="KW-1185">Reference proteome</keyword>
<dbReference type="Pfam" id="PF04542">
    <property type="entry name" value="Sigma70_r2"/>
    <property type="match status" value="1"/>
</dbReference>
<gene>
    <name evidence="7" type="primary">sigE_2</name>
    <name evidence="7" type="ORF">Psch_02529</name>
</gene>
<dbReference type="Gene3D" id="1.10.10.10">
    <property type="entry name" value="Winged helix-like DNA-binding domain superfamily/Winged helix DNA-binding domain"/>
    <property type="match status" value="1"/>
</dbReference>
<evidence type="ECO:0000256" key="4">
    <source>
        <dbReference type="ARBA" id="ARBA00023163"/>
    </source>
</evidence>
<dbReference type="InterPro" id="IPR039425">
    <property type="entry name" value="RNA_pol_sigma-70-like"/>
</dbReference>
<protein>
    <submittedName>
        <fullName evidence="7">ECF RNA polymerase sigma factor SigE</fullName>
    </submittedName>
</protein>
<dbReference type="InterPro" id="IPR007627">
    <property type="entry name" value="RNA_pol_sigma70_r2"/>
</dbReference>
<dbReference type="GO" id="GO:0003677">
    <property type="term" value="F:DNA binding"/>
    <property type="evidence" value="ECO:0007669"/>
    <property type="project" value="InterPro"/>
</dbReference>
<comment type="caution">
    <text evidence="7">The sequence shown here is derived from an EMBL/GenBank/DDBJ whole genome shotgun (WGS) entry which is preliminary data.</text>
</comment>
<comment type="similarity">
    <text evidence="1">Belongs to the sigma-70 factor family. ECF subfamily.</text>
</comment>
<dbReference type="InterPro" id="IPR014284">
    <property type="entry name" value="RNA_pol_sigma-70_dom"/>
</dbReference>
<dbReference type="Pfam" id="PF08281">
    <property type="entry name" value="Sigma70_r4_2"/>
    <property type="match status" value="1"/>
</dbReference>
<dbReference type="SUPFAM" id="SSF88659">
    <property type="entry name" value="Sigma3 and sigma4 domains of RNA polymerase sigma factors"/>
    <property type="match status" value="1"/>
</dbReference>
<dbReference type="GO" id="GO:0006352">
    <property type="term" value="P:DNA-templated transcription initiation"/>
    <property type="evidence" value="ECO:0007669"/>
    <property type="project" value="InterPro"/>
</dbReference>
<accession>A0A4Y7R946</accession>
<dbReference type="AlphaFoldDB" id="A0A4Y7R946"/>
<dbReference type="Proteomes" id="UP000298324">
    <property type="component" value="Unassembled WGS sequence"/>
</dbReference>
<dbReference type="GO" id="GO:0016987">
    <property type="term" value="F:sigma factor activity"/>
    <property type="evidence" value="ECO:0007669"/>
    <property type="project" value="UniProtKB-KW"/>
</dbReference>
<proteinExistence type="inferred from homology"/>
<feature type="domain" description="RNA polymerase sigma-70 region 2" evidence="5">
    <location>
        <begin position="15"/>
        <end position="79"/>
    </location>
</feature>
<dbReference type="PANTHER" id="PTHR43133:SF51">
    <property type="entry name" value="RNA POLYMERASE SIGMA FACTOR"/>
    <property type="match status" value="1"/>
</dbReference>
<dbReference type="Gene3D" id="1.10.1740.10">
    <property type="match status" value="1"/>
</dbReference>
<sequence>MSISLLRTDEEMEDIYNRYVDTIYRIALMLLKNVSEAEDATQTVFIKLMTSGSQFESEEHMKAWLIVTAQNTCKDMLKGWWRSKRVDSECITEQIYSPDTLHSDIWSKIAALEDKYKLPVYLHYYEGYKTEEIAGMLKINHATLRTRLRTAKKKLKLLLEEDIEDE</sequence>
<dbReference type="InterPro" id="IPR013324">
    <property type="entry name" value="RNA_pol_sigma_r3/r4-like"/>
</dbReference>
<dbReference type="NCBIfam" id="TIGR02937">
    <property type="entry name" value="sigma70-ECF"/>
    <property type="match status" value="1"/>
</dbReference>
<reference evidence="7 8" key="1">
    <citation type="journal article" date="2018" name="Environ. Microbiol.">
        <title>Novel energy conservation strategies and behaviour of Pelotomaculum schinkii driving syntrophic propionate catabolism.</title>
        <authorList>
            <person name="Hidalgo-Ahumada C.A.P."/>
            <person name="Nobu M.K."/>
            <person name="Narihiro T."/>
            <person name="Tamaki H."/>
            <person name="Liu W.T."/>
            <person name="Kamagata Y."/>
            <person name="Stams A.J.M."/>
            <person name="Imachi H."/>
            <person name="Sousa D.Z."/>
        </authorList>
    </citation>
    <scope>NUCLEOTIDE SEQUENCE [LARGE SCALE GENOMIC DNA]</scope>
    <source>
        <strain evidence="7 8">HH</strain>
    </source>
</reference>
<evidence type="ECO:0000259" key="6">
    <source>
        <dbReference type="Pfam" id="PF08281"/>
    </source>
</evidence>
<feature type="domain" description="RNA polymerase sigma factor 70 region 4 type 2" evidence="6">
    <location>
        <begin position="105"/>
        <end position="155"/>
    </location>
</feature>
<dbReference type="EMBL" id="QFGA01000002">
    <property type="protein sequence ID" value="TEB05488.1"/>
    <property type="molecule type" value="Genomic_DNA"/>
</dbReference>
<evidence type="ECO:0000313" key="8">
    <source>
        <dbReference type="Proteomes" id="UP000298324"/>
    </source>
</evidence>
<dbReference type="InterPro" id="IPR013325">
    <property type="entry name" value="RNA_pol_sigma_r2"/>
</dbReference>
<evidence type="ECO:0000256" key="3">
    <source>
        <dbReference type="ARBA" id="ARBA00023082"/>
    </source>
</evidence>
<name>A0A4Y7R946_9FIRM</name>
<evidence type="ECO:0000313" key="7">
    <source>
        <dbReference type="EMBL" id="TEB05488.1"/>
    </source>
</evidence>
<dbReference type="SUPFAM" id="SSF88946">
    <property type="entry name" value="Sigma2 domain of RNA polymerase sigma factors"/>
    <property type="match status" value="1"/>
</dbReference>
<dbReference type="PANTHER" id="PTHR43133">
    <property type="entry name" value="RNA POLYMERASE ECF-TYPE SIGMA FACTO"/>
    <property type="match status" value="1"/>
</dbReference>
<keyword evidence="3" id="KW-0731">Sigma factor</keyword>
<organism evidence="7 8">
    <name type="scientific">Pelotomaculum schinkii</name>
    <dbReference type="NCBI Taxonomy" id="78350"/>
    <lineage>
        <taxon>Bacteria</taxon>
        <taxon>Bacillati</taxon>
        <taxon>Bacillota</taxon>
        <taxon>Clostridia</taxon>
        <taxon>Eubacteriales</taxon>
        <taxon>Desulfotomaculaceae</taxon>
        <taxon>Pelotomaculum</taxon>
    </lineage>
</organism>
<evidence type="ECO:0000259" key="5">
    <source>
        <dbReference type="Pfam" id="PF04542"/>
    </source>
</evidence>
<dbReference type="InterPro" id="IPR013249">
    <property type="entry name" value="RNA_pol_sigma70_r4_t2"/>
</dbReference>
<dbReference type="RefSeq" id="WP_243120836.1">
    <property type="nucleotide sequence ID" value="NZ_QFGA01000002.1"/>
</dbReference>